<dbReference type="EMBL" id="JBCLPP010000028">
    <property type="protein sequence ID" value="MEY8245953.1"/>
    <property type="molecule type" value="Genomic_DNA"/>
</dbReference>
<feature type="transmembrane region" description="Helical" evidence="7">
    <location>
        <begin position="246"/>
        <end position="270"/>
    </location>
</feature>
<organism evidence="9 10">
    <name type="scientific">Heminiphilus faecis</name>
    <dbReference type="NCBI Taxonomy" id="2601703"/>
    <lineage>
        <taxon>Bacteria</taxon>
        <taxon>Pseudomonadati</taxon>
        <taxon>Bacteroidota</taxon>
        <taxon>Bacteroidia</taxon>
        <taxon>Bacteroidales</taxon>
        <taxon>Muribaculaceae</taxon>
        <taxon>Heminiphilus</taxon>
    </lineage>
</organism>
<gene>
    <name evidence="9" type="ORF">AAK873_10040</name>
</gene>
<evidence type="ECO:0000313" key="9">
    <source>
        <dbReference type="EMBL" id="MEY8245953.1"/>
    </source>
</evidence>
<feature type="transmembrane region" description="Helical" evidence="7">
    <location>
        <begin position="431"/>
        <end position="448"/>
    </location>
</feature>
<dbReference type="InterPro" id="IPR036929">
    <property type="entry name" value="DsbDN_sf"/>
</dbReference>
<dbReference type="Proteomes" id="UP001565200">
    <property type="component" value="Unassembled WGS sequence"/>
</dbReference>
<keyword evidence="4" id="KW-0201">Cytochrome c-type biogenesis</keyword>
<evidence type="ECO:0000256" key="1">
    <source>
        <dbReference type="ARBA" id="ARBA00004651"/>
    </source>
</evidence>
<dbReference type="InterPro" id="IPR036249">
    <property type="entry name" value="Thioredoxin-like_sf"/>
</dbReference>
<protein>
    <submittedName>
        <fullName evidence="9">Cytochrome c biogenesis protein CcdA</fullName>
    </submittedName>
</protein>
<feature type="domain" description="Thioredoxin" evidence="8">
    <location>
        <begin position="489"/>
        <end position="648"/>
    </location>
</feature>
<feature type="transmembrane region" description="Helical" evidence="7">
    <location>
        <begin position="322"/>
        <end position="350"/>
    </location>
</feature>
<evidence type="ECO:0000256" key="2">
    <source>
        <dbReference type="ARBA" id="ARBA00022475"/>
    </source>
</evidence>
<reference evidence="9 10" key="1">
    <citation type="submission" date="2024-03" db="EMBL/GenBank/DDBJ databases">
        <title>Mouse gut bacterial collection (mGBC) of GemPharmatech.</title>
        <authorList>
            <person name="He Y."/>
            <person name="Dong L."/>
            <person name="Wu D."/>
            <person name="Gao X."/>
            <person name="Lin Z."/>
        </authorList>
    </citation>
    <scope>NUCLEOTIDE SEQUENCE [LARGE SCALE GENOMIC DNA]</scope>
    <source>
        <strain evidence="9 10">54-13</strain>
    </source>
</reference>
<dbReference type="Gene3D" id="3.40.30.10">
    <property type="entry name" value="Glutaredoxin"/>
    <property type="match status" value="1"/>
</dbReference>
<keyword evidence="6 7" id="KW-0472">Membrane</keyword>
<comment type="subcellular location">
    <subcellularLocation>
        <location evidence="1">Cell membrane</location>
        <topology evidence="1">Multi-pass membrane protein</topology>
    </subcellularLocation>
</comment>
<evidence type="ECO:0000256" key="3">
    <source>
        <dbReference type="ARBA" id="ARBA00022692"/>
    </source>
</evidence>
<dbReference type="Pfam" id="PF13899">
    <property type="entry name" value="Thioredoxin_7"/>
    <property type="match status" value="1"/>
</dbReference>
<dbReference type="Gene3D" id="2.60.40.1250">
    <property type="entry name" value="Thiol:disulfide interchange protein DsbD, N-terminal domain"/>
    <property type="match status" value="1"/>
</dbReference>
<dbReference type="PANTHER" id="PTHR32234:SF0">
    <property type="entry name" value="THIOL:DISULFIDE INTERCHANGE PROTEIN DSBD"/>
    <property type="match status" value="1"/>
</dbReference>
<dbReference type="Pfam" id="PF02683">
    <property type="entry name" value="DsbD_TM"/>
    <property type="match status" value="1"/>
</dbReference>
<dbReference type="InterPro" id="IPR003834">
    <property type="entry name" value="Cyt_c_assmbl_TM_dom"/>
</dbReference>
<sequence length="652" mass="71611">MLVASFSGLNAQFVNPVKWTVALDMTDGNKGEIVMTADILSGWHMYSNEVDPDIGPTPLSVDWSKLEGVTLEGKLTADKVSHKEFDEMFGANLSWWTERVVIKQAFVAGSDHYAVAGTIRFSACNDQNCIPPQKETFEFTGFAKGGADDVAETTADTDAAALVEKPFANVADEKSDTDAGIWEPVDFSGTEKAENTDTTSMWYIFITCFIGGFVALLTPCVWPMIPLTVSFFLKKGKSRARSVADAFIYGISIIAIYLLLGLLITALFGASSLNALSTSAVCNIIFFLLLVVFAISFFGAFDIKLPSSWANKMDSTAERTTGLLSIFFMAFTLTLVSFSCTGPIIGTLLVEAASTGDKFGPAVGMFGFSLALAIPFCLFAMFPSWLQSAPKSGGWMNTVKVVLGFVELALSLKFLSVADLAYGWHILDREVFLALWIVIFTLLGLYLLGKFNFSHYGPANGSIGTFRFFLSMISLSFAIYLVPGLWGAPLKGVSAFVPPLYTQDFNLYGGVFKEYDDYEEGMKAAAAEGKPVFIDFSGYGCVNCRKMEGAVLDNPDVRTMIEDNFVVIKLMVDEKKKLPVPETVTENGKNVVLETYGDRWSYLQRYKFQANAQPYYVVLDPSGRLLSGPFSYDENIPRFTEFLETGMKNFSK</sequence>
<dbReference type="PANTHER" id="PTHR32234">
    <property type="entry name" value="THIOL:DISULFIDE INTERCHANGE PROTEIN DSBD"/>
    <property type="match status" value="1"/>
</dbReference>
<keyword evidence="10" id="KW-1185">Reference proteome</keyword>
<keyword evidence="3 7" id="KW-0812">Transmembrane</keyword>
<dbReference type="InterPro" id="IPR013766">
    <property type="entry name" value="Thioredoxin_domain"/>
</dbReference>
<evidence type="ECO:0000256" key="6">
    <source>
        <dbReference type="ARBA" id="ARBA00023136"/>
    </source>
</evidence>
<evidence type="ECO:0000256" key="4">
    <source>
        <dbReference type="ARBA" id="ARBA00022748"/>
    </source>
</evidence>
<feature type="transmembrane region" description="Helical" evidence="7">
    <location>
        <begin position="362"/>
        <end position="382"/>
    </location>
</feature>
<evidence type="ECO:0000259" key="8">
    <source>
        <dbReference type="PROSITE" id="PS51352"/>
    </source>
</evidence>
<evidence type="ECO:0000256" key="7">
    <source>
        <dbReference type="SAM" id="Phobius"/>
    </source>
</evidence>
<dbReference type="Pfam" id="PF11412">
    <property type="entry name" value="DsbD_N"/>
    <property type="match status" value="1"/>
</dbReference>
<dbReference type="InterPro" id="IPR028250">
    <property type="entry name" value="DsbDN"/>
</dbReference>
<evidence type="ECO:0000313" key="10">
    <source>
        <dbReference type="Proteomes" id="UP001565200"/>
    </source>
</evidence>
<dbReference type="SUPFAM" id="SSF52833">
    <property type="entry name" value="Thioredoxin-like"/>
    <property type="match status" value="1"/>
</dbReference>
<comment type="caution">
    <text evidence="9">The sequence shown here is derived from an EMBL/GenBank/DDBJ whole genome shotgun (WGS) entry which is preliminary data.</text>
</comment>
<keyword evidence="2" id="KW-1003">Cell membrane</keyword>
<feature type="transmembrane region" description="Helical" evidence="7">
    <location>
        <begin position="468"/>
        <end position="488"/>
    </location>
</feature>
<feature type="transmembrane region" description="Helical" evidence="7">
    <location>
        <begin position="276"/>
        <end position="301"/>
    </location>
</feature>
<keyword evidence="5 7" id="KW-1133">Transmembrane helix</keyword>
<accession>A0ABV4CX35</accession>
<feature type="transmembrane region" description="Helical" evidence="7">
    <location>
        <begin position="402"/>
        <end position="425"/>
    </location>
</feature>
<feature type="transmembrane region" description="Helical" evidence="7">
    <location>
        <begin position="201"/>
        <end position="225"/>
    </location>
</feature>
<proteinExistence type="predicted"/>
<name>A0ABV4CX35_9BACT</name>
<evidence type="ECO:0000256" key="5">
    <source>
        <dbReference type="ARBA" id="ARBA00022989"/>
    </source>
</evidence>
<dbReference type="PROSITE" id="PS51352">
    <property type="entry name" value="THIOREDOXIN_2"/>
    <property type="match status" value="1"/>
</dbReference>